<accession>A0ABU6WCZ0</accession>
<keyword evidence="2" id="KW-1185">Reference proteome</keyword>
<reference evidence="1 2" key="1">
    <citation type="journal article" date="2023" name="Plants (Basel)">
        <title>Bridging the Gap: Combining Genomics and Transcriptomics Approaches to Understand Stylosanthes scabra, an Orphan Legume from the Brazilian Caatinga.</title>
        <authorList>
            <person name="Ferreira-Neto J.R.C."/>
            <person name="da Silva M.D."/>
            <person name="Binneck E."/>
            <person name="de Melo N.F."/>
            <person name="da Silva R.H."/>
            <person name="de Melo A.L.T.M."/>
            <person name="Pandolfi V."/>
            <person name="Bustamante F.O."/>
            <person name="Brasileiro-Vidal A.C."/>
            <person name="Benko-Iseppon A.M."/>
        </authorList>
    </citation>
    <scope>NUCLEOTIDE SEQUENCE [LARGE SCALE GENOMIC DNA]</scope>
    <source>
        <tissue evidence="1">Leaves</tissue>
    </source>
</reference>
<organism evidence="1 2">
    <name type="scientific">Stylosanthes scabra</name>
    <dbReference type="NCBI Taxonomy" id="79078"/>
    <lineage>
        <taxon>Eukaryota</taxon>
        <taxon>Viridiplantae</taxon>
        <taxon>Streptophyta</taxon>
        <taxon>Embryophyta</taxon>
        <taxon>Tracheophyta</taxon>
        <taxon>Spermatophyta</taxon>
        <taxon>Magnoliopsida</taxon>
        <taxon>eudicotyledons</taxon>
        <taxon>Gunneridae</taxon>
        <taxon>Pentapetalae</taxon>
        <taxon>rosids</taxon>
        <taxon>fabids</taxon>
        <taxon>Fabales</taxon>
        <taxon>Fabaceae</taxon>
        <taxon>Papilionoideae</taxon>
        <taxon>50 kb inversion clade</taxon>
        <taxon>dalbergioids sensu lato</taxon>
        <taxon>Dalbergieae</taxon>
        <taxon>Pterocarpus clade</taxon>
        <taxon>Stylosanthes</taxon>
    </lineage>
</organism>
<evidence type="ECO:0000313" key="2">
    <source>
        <dbReference type="Proteomes" id="UP001341840"/>
    </source>
</evidence>
<proteinExistence type="predicted"/>
<dbReference type="Proteomes" id="UP001341840">
    <property type="component" value="Unassembled WGS sequence"/>
</dbReference>
<comment type="caution">
    <text evidence="1">The sequence shown here is derived from an EMBL/GenBank/DDBJ whole genome shotgun (WGS) entry which is preliminary data.</text>
</comment>
<gene>
    <name evidence="1" type="ORF">PIB30_023224</name>
</gene>
<evidence type="ECO:0000313" key="1">
    <source>
        <dbReference type="EMBL" id="MED6181863.1"/>
    </source>
</evidence>
<dbReference type="EMBL" id="JASCZI010181323">
    <property type="protein sequence ID" value="MED6181863.1"/>
    <property type="molecule type" value="Genomic_DNA"/>
</dbReference>
<sequence>MRFTTVRTVQSSALGPGDSRILNSSFSNYQEVWIADSNAIPAPLVKGMDKSMRKAKKNIGSKNGVEKACKSGDFTKETKMRSIENELYSSDWSKLGLFGKMNSMSTNFMLNTSFGSKRFYDKFASEDQCAENPQMLSILTSCH</sequence>
<name>A0ABU6WCZ0_9FABA</name>
<protein>
    <submittedName>
        <fullName evidence="1">Uncharacterized protein</fullName>
    </submittedName>
</protein>